<name>A0A6A6TRD4_9PLEO</name>
<dbReference type="Proteomes" id="UP000799324">
    <property type="component" value="Unassembled WGS sequence"/>
</dbReference>
<feature type="compositionally biased region" description="Acidic residues" evidence="1">
    <location>
        <begin position="150"/>
        <end position="165"/>
    </location>
</feature>
<protein>
    <submittedName>
        <fullName evidence="2">Uncharacterized protein</fullName>
    </submittedName>
</protein>
<proteinExistence type="predicted"/>
<dbReference type="EMBL" id="MU004293">
    <property type="protein sequence ID" value="KAF2661478.1"/>
    <property type="molecule type" value="Genomic_DNA"/>
</dbReference>
<feature type="region of interest" description="Disordered" evidence="1">
    <location>
        <begin position="72"/>
        <end position="91"/>
    </location>
</feature>
<accession>A0A6A6TRD4</accession>
<evidence type="ECO:0000313" key="3">
    <source>
        <dbReference type="Proteomes" id="UP000799324"/>
    </source>
</evidence>
<keyword evidence="3" id="KW-1185">Reference proteome</keyword>
<gene>
    <name evidence="2" type="ORF">K491DRAFT_746653</name>
</gene>
<feature type="region of interest" description="Disordered" evidence="1">
    <location>
        <begin position="99"/>
        <end position="219"/>
    </location>
</feature>
<evidence type="ECO:0000313" key="2">
    <source>
        <dbReference type="EMBL" id="KAF2661478.1"/>
    </source>
</evidence>
<dbReference type="AlphaFoldDB" id="A0A6A6TRD4"/>
<feature type="compositionally biased region" description="Basic and acidic residues" evidence="1">
    <location>
        <begin position="166"/>
        <end position="208"/>
    </location>
</feature>
<evidence type="ECO:0000256" key="1">
    <source>
        <dbReference type="SAM" id="MobiDB-lite"/>
    </source>
</evidence>
<reference evidence="2" key="1">
    <citation type="journal article" date="2020" name="Stud. Mycol.">
        <title>101 Dothideomycetes genomes: a test case for predicting lifestyles and emergence of pathogens.</title>
        <authorList>
            <person name="Haridas S."/>
            <person name="Albert R."/>
            <person name="Binder M."/>
            <person name="Bloem J."/>
            <person name="Labutti K."/>
            <person name="Salamov A."/>
            <person name="Andreopoulos B."/>
            <person name="Baker S."/>
            <person name="Barry K."/>
            <person name="Bills G."/>
            <person name="Bluhm B."/>
            <person name="Cannon C."/>
            <person name="Castanera R."/>
            <person name="Culley D."/>
            <person name="Daum C."/>
            <person name="Ezra D."/>
            <person name="Gonzalez J."/>
            <person name="Henrissat B."/>
            <person name="Kuo A."/>
            <person name="Liang C."/>
            <person name="Lipzen A."/>
            <person name="Lutzoni F."/>
            <person name="Magnuson J."/>
            <person name="Mondo S."/>
            <person name="Nolan M."/>
            <person name="Ohm R."/>
            <person name="Pangilinan J."/>
            <person name="Park H.-J."/>
            <person name="Ramirez L."/>
            <person name="Alfaro M."/>
            <person name="Sun H."/>
            <person name="Tritt A."/>
            <person name="Yoshinaga Y."/>
            <person name="Zwiers L.-H."/>
            <person name="Turgeon B."/>
            <person name="Goodwin S."/>
            <person name="Spatafora J."/>
            <person name="Crous P."/>
            <person name="Grigoriev I."/>
        </authorList>
    </citation>
    <scope>NUCLEOTIDE SEQUENCE</scope>
    <source>
        <strain evidence="2">CBS 122681</strain>
    </source>
</reference>
<organism evidence="2 3">
    <name type="scientific">Lophiostoma macrostomum CBS 122681</name>
    <dbReference type="NCBI Taxonomy" id="1314788"/>
    <lineage>
        <taxon>Eukaryota</taxon>
        <taxon>Fungi</taxon>
        <taxon>Dikarya</taxon>
        <taxon>Ascomycota</taxon>
        <taxon>Pezizomycotina</taxon>
        <taxon>Dothideomycetes</taxon>
        <taxon>Pleosporomycetidae</taxon>
        <taxon>Pleosporales</taxon>
        <taxon>Lophiostomataceae</taxon>
        <taxon>Lophiostoma</taxon>
    </lineage>
</organism>
<feature type="compositionally biased region" description="Basic and acidic residues" evidence="1">
    <location>
        <begin position="103"/>
        <end position="149"/>
    </location>
</feature>
<sequence length="219" mass="24810">MCWLIHTYYTCGGGHKSPIREKGYKVKDAWIPAKGDQDAKRDESLHGDTKIFHCCGAERQGIRNCFYPGPVDDLPEDKKNPKKGTGKCQDCKDKEVAGTVKEGNVKDGSVKEENIKDKGEKEGNVKDEGVKEENVKDKSEKEEGAKEEGEREEGEKEEGEIEENEEKEKEKKENEKEADEKEDFENVDREEVGRVDAEWVHVDVRSADLQEYGEGEGNE</sequence>